<evidence type="ECO:0000313" key="2">
    <source>
        <dbReference type="EMBL" id="EPC03320.1"/>
    </source>
</evidence>
<accession>S2KN17</accession>
<reference evidence="2 3" key="1">
    <citation type="journal article" date="2013" name="Genome Announc.">
        <title>Draft genome sequence of the moderately halophilic gammaproteobacterium Halomonas anticariensis FP35.</title>
        <authorList>
            <person name="Tahrioui A."/>
            <person name="Quesada E."/>
            <person name="Llamas I."/>
        </authorList>
    </citation>
    <scope>NUCLEOTIDE SEQUENCE [LARGE SCALE GENOMIC DNA]</scope>
    <source>
        <strain evidence="3">DSM 16096 / CECT 5854 / LMG 22089 / FP35</strain>
    </source>
</reference>
<feature type="compositionally biased region" description="Polar residues" evidence="1">
    <location>
        <begin position="1"/>
        <end position="11"/>
    </location>
</feature>
<gene>
    <name evidence="2" type="ORF">L861_17410</name>
</gene>
<dbReference type="OrthoDB" id="1373715at2"/>
<dbReference type="PATRIC" id="fig|1121939.11.peg.950"/>
<proteinExistence type="predicted"/>
<organism evidence="2 3">
    <name type="scientific">Litchfieldella anticariensis (strain DSM 16096 / CECT 5854 / CIP 108499 / LMG 22089 / FP35)</name>
    <name type="common">Halomonas anticariensis</name>
    <dbReference type="NCBI Taxonomy" id="1121939"/>
    <lineage>
        <taxon>Bacteria</taxon>
        <taxon>Pseudomonadati</taxon>
        <taxon>Pseudomonadota</taxon>
        <taxon>Gammaproteobacteria</taxon>
        <taxon>Oceanospirillales</taxon>
        <taxon>Halomonadaceae</taxon>
        <taxon>Litchfieldella</taxon>
    </lineage>
</organism>
<dbReference type="EMBL" id="ASTJ01000012">
    <property type="protein sequence ID" value="EPC03320.1"/>
    <property type="molecule type" value="Genomic_DNA"/>
</dbReference>
<protein>
    <submittedName>
        <fullName evidence="2">Uncharacterized protein</fullName>
    </submittedName>
</protein>
<comment type="caution">
    <text evidence="2">The sequence shown here is derived from an EMBL/GenBank/DDBJ whole genome shotgun (WGS) entry which is preliminary data.</text>
</comment>
<dbReference type="AlphaFoldDB" id="S2KN17"/>
<keyword evidence="3" id="KW-1185">Reference proteome</keyword>
<dbReference type="Proteomes" id="UP000014463">
    <property type="component" value="Unassembled WGS sequence"/>
</dbReference>
<evidence type="ECO:0000256" key="1">
    <source>
        <dbReference type="SAM" id="MobiDB-lite"/>
    </source>
</evidence>
<name>S2KN17_LITA3</name>
<dbReference type="eggNOG" id="ENOG5032WST">
    <property type="taxonomic scope" value="Bacteria"/>
</dbReference>
<sequence>MSAKNVQYAENTSEKHTPFSVYSHAGPQAESIPQTAEDVEKLTSTLQAKWYNSIVAALGLSSQSFQLLQPSTPLGNTSELLWAYFNNLPPETLDSNFSISGGNRFYDDYRAVVSQLISQTMKSFKQDLGDALPAWESYIKTVTPIPTPEQLPDVFRSWALINAPEVASKGATDLAAAVNDPIFQANVAVANQTNFMNGVPNFSQTISDLRGLVPQGESRTIDFDSSTASSEVTNTWAKGEISGFYDIFSGKASGNYSKLTARAASSQFTVKGTLKHVLTFSAGPGSWYNSSALGSAYATPDNTMWQHGTPNWNSTFGPNGNMRFFTSALIVVDGIDLEITSAASYSTEEQEEIRANLSMGLWPFLSIGTSGGYTHEASFDAKGKMTVHITNPEGNPVVFGAHVLPASSFVAGGGQAALAHVPEMSGASNVSPIGGDVKPNVQMATVSVPPQSEMNFGPRPQGYVFRISKQFWKHPVTYIVRDATGATIAAGRVRPGEPDSGDILVHRNTAFQVINVGVWPLTVTYP</sequence>
<dbReference type="RefSeq" id="WP_016415435.1">
    <property type="nucleotide sequence ID" value="NZ_AUAB01000001.1"/>
</dbReference>
<evidence type="ECO:0000313" key="3">
    <source>
        <dbReference type="Proteomes" id="UP000014463"/>
    </source>
</evidence>
<feature type="region of interest" description="Disordered" evidence="1">
    <location>
        <begin position="1"/>
        <end position="26"/>
    </location>
</feature>